<evidence type="ECO:0000256" key="6">
    <source>
        <dbReference type="ARBA" id="ARBA00023211"/>
    </source>
</evidence>
<dbReference type="EMBL" id="CP005077">
    <property type="protein sequence ID" value="AGM25413.1"/>
    <property type="molecule type" value="Genomic_DNA"/>
</dbReference>
<dbReference type="SUPFAM" id="SSF56655">
    <property type="entry name" value="Carbohydrate phosphatase"/>
    <property type="match status" value="1"/>
</dbReference>
<evidence type="ECO:0000256" key="2">
    <source>
        <dbReference type="ARBA" id="ARBA00008989"/>
    </source>
</evidence>
<evidence type="ECO:0000256" key="1">
    <source>
        <dbReference type="ARBA" id="ARBA00001273"/>
    </source>
</evidence>
<dbReference type="PANTHER" id="PTHR30447:SF0">
    <property type="entry name" value="FRUCTOSE-1,6-BISPHOSPHATASE 1 CLASS 2-RELATED"/>
    <property type="match status" value="1"/>
</dbReference>
<dbReference type="EC" id="3.1.3.11" evidence="3"/>
<dbReference type="Gene3D" id="3.40.190.90">
    <property type="match status" value="1"/>
</dbReference>
<dbReference type="GO" id="GO:0030388">
    <property type="term" value="P:fructose 1,6-bisphosphate metabolic process"/>
    <property type="evidence" value="ECO:0007669"/>
    <property type="project" value="TreeGrafter"/>
</dbReference>
<proteinExistence type="inferred from homology"/>
<evidence type="ECO:0000256" key="7">
    <source>
        <dbReference type="ARBA" id="ARBA00023277"/>
    </source>
</evidence>
<evidence type="ECO:0000256" key="3">
    <source>
        <dbReference type="ARBA" id="ARBA00013093"/>
    </source>
</evidence>
<dbReference type="GO" id="GO:0006071">
    <property type="term" value="P:glycerol metabolic process"/>
    <property type="evidence" value="ECO:0007669"/>
    <property type="project" value="InterPro"/>
</dbReference>
<comment type="pathway">
    <text evidence="8">Carbohydrate biosynthesis.</text>
</comment>
<organism evidence="9 10">
    <name type="scientific">Spiroplasma chrysopicola DF-1</name>
    <dbReference type="NCBI Taxonomy" id="1276227"/>
    <lineage>
        <taxon>Bacteria</taxon>
        <taxon>Bacillati</taxon>
        <taxon>Mycoplasmatota</taxon>
        <taxon>Mollicutes</taxon>
        <taxon>Entomoplasmatales</taxon>
        <taxon>Spiroplasmataceae</taxon>
        <taxon>Spiroplasma</taxon>
    </lineage>
</organism>
<evidence type="ECO:0000313" key="10">
    <source>
        <dbReference type="Proteomes" id="UP000013964"/>
    </source>
</evidence>
<dbReference type="Proteomes" id="UP000013964">
    <property type="component" value="Chromosome"/>
</dbReference>
<protein>
    <recommendedName>
        <fullName evidence="3">fructose-bisphosphatase</fullName>
        <ecNumber evidence="3">3.1.3.11</ecNumber>
    </recommendedName>
</protein>
<dbReference type="STRING" id="1276227.SCHRY_v1c08380"/>
<keyword evidence="4" id="KW-0479">Metal-binding</keyword>
<comment type="catalytic activity">
    <reaction evidence="1">
        <text>beta-D-fructose 1,6-bisphosphate + H2O = beta-D-fructose 6-phosphate + phosphate</text>
        <dbReference type="Rhea" id="RHEA:11064"/>
        <dbReference type="ChEBI" id="CHEBI:15377"/>
        <dbReference type="ChEBI" id="CHEBI:32966"/>
        <dbReference type="ChEBI" id="CHEBI:43474"/>
        <dbReference type="ChEBI" id="CHEBI:57634"/>
        <dbReference type="EC" id="3.1.3.11"/>
    </reaction>
</comment>
<dbReference type="RefSeq" id="WP_016339234.1">
    <property type="nucleotide sequence ID" value="NC_021280.1"/>
</dbReference>
<accession>R4U4B7</accession>
<evidence type="ECO:0000256" key="8">
    <source>
        <dbReference type="ARBA" id="ARBA00024331"/>
    </source>
</evidence>
<dbReference type="OrthoDB" id="9779353at2"/>
<dbReference type="GO" id="GO:0005829">
    <property type="term" value="C:cytosol"/>
    <property type="evidence" value="ECO:0007669"/>
    <property type="project" value="TreeGrafter"/>
</dbReference>
<dbReference type="AlphaFoldDB" id="R4U4B7"/>
<dbReference type="GO" id="GO:0042132">
    <property type="term" value="F:fructose 1,6-bisphosphate 1-phosphatase activity"/>
    <property type="evidence" value="ECO:0007669"/>
    <property type="project" value="UniProtKB-EC"/>
</dbReference>
<dbReference type="GO" id="GO:0046872">
    <property type="term" value="F:metal ion binding"/>
    <property type="evidence" value="ECO:0007669"/>
    <property type="project" value="UniProtKB-KW"/>
</dbReference>
<dbReference type="GO" id="GO:0006094">
    <property type="term" value="P:gluconeogenesis"/>
    <property type="evidence" value="ECO:0007669"/>
    <property type="project" value="InterPro"/>
</dbReference>
<gene>
    <name evidence="9" type="primary">glpX</name>
    <name evidence="9" type="ORF">SCHRY_v1c08380</name>
</gene>
<name>R4U4B7_9MOLU</name>
<comment type="similarity">
    <text evidence="2">Belongs to the FBPase class 2 family.</text>
</comment>
<dbReference type="eggNOG" id="COG1494">
    <property type="taxonomic scope" value="Bacteria"/>
</dbReference>
<keyword evidence="10" id="KW-1185">Reference proteome</keyword>
<keyword evidence="6" id="KW-0464">Manganese</keyword>
<dbReference type="HOGENOM" id="CLU_054938_0_0_14"/>
<evidence type="ECO:0000313" key="9">
    <source>
        <dbReference type="EMBL" id="AGM25413.1"/>
    </source>
</evidence>
<reference evidence="9 10" key="1">
    <citation type="journal article" date="2013" name="Genome Biol. Evol.">
        <title>Complete genomes of two dipteran-associated spiroplasmas provided insights into the origin, dynamics, and impacts of viral invasion in spiroplasma.</title>
        <authorList>
            <person name="Ku C."/>
            <person name="Lo W.S."/>
            <person name="Chen L.L."/>
            <person name="Kuo C.H."/>
        </authorList>
    </citation>
    <scope>NUCLEOTIDE SEQUENCE [LARGE SCALE GENOMIC DNA]</scope>
    <source>
        <strain evidence="9 10">DF-1</strain>
    </source>
</reference>
<sequence>METNSLLFLRAVELAVIAASPLVGKHDKNTLDQKAVDIINRLLTNNNAKAKIAIGEGELDAAPMLYQGQTFTENQAITIDIAVDPIEGTSPASKNEEGSISCIAIAKSDSMLQIPEMYMEKLFIGKNLAKYVDFNLEIFEILKKLVSIKPNLSCIILDKPRHQAIIAKMRTLGIQVWLIKEGDVLGAIDVALRKADFLYGTGGAPEGVLMASLAIATNHQMWAKLVGYDQIWPNEPETLERVGIEQKVLQQKKLTFNTIFTEHDLVQDESTMFFAASLTGGTVLKPLTVINDEFVVNSFIGYNNIYHQIISKYPIRKTMDELLVHYSK</sequence>
<dbReference type="PATRIC" id="fig|1276227.3.peg.847"/>
<dbReference type="Pfam" id="PF03320">
    <property type="entry name" value="FBPase_glpX"/>
    <property type="match status" value="1"/>
</dbReference>
<evidence type="ECO:0000256" key="4">
    <source>
        <dbReference type="ARBA" id="ARBA00022723"/>
    </source>
</evidence>
<dbReference type="KEGG" id="scr:SCHRY_v1c08380"/>
<keyword evidence="7" id="KW-0119">Carbohydrate metabolism</keyword>
<evidence type="ECO:0000256" key="5">
    <source>
        <dbReference type="ARBA" id="ARBA00022801"/>
    </source>
</evidence>
<dbReference type="PANTHER" id="PTHR30447">
    <property type="entry name" value="FRUCTOSE-1,6-BISPHOSPHATASE CLASS 2"/>
    <property type="match status" value="1"/>
</dbReference>
<dbReference type="Gene3D" id="3.30.540.10">
    <property type="entry name" value="Fructose-1,6-Bisphosphatase, subunit A, domain 1"/>
    <property type="match status" value="1"/>
</dbReference>
<keyword evidence="5" id="KW-0378">Hydrolase</keyword>
<dbReference type="InterPro" id="IPR004464">
    <property type="entry name" value="FBPase_class-2/SBPase"/>
</dbReference>